<feature type="domain" description="C2H2-type" evidence="9">
    <location>
        <begin position="42"/>
        <end position="69"/>
    </location>
</feature>
<sequence>MDQWSSRADDGSGLNCEFCGKTFTSMAVMMEHRRIHTGERPYGCVICNKRFTQKAHLIIHKRTHTGEKPYACHICHKRFAQSSHLTTHKRVHTGEKPYFCPVCNAGYSRKQRLEAHMLQHAQEGLMGQEGAMIGVSSSDNSFSPFSALMESGLPTMVSPQVSLPEGYGMGSQSTVSSHRRKPSVVKQLIHTRSQKDGSDLVNIDNETGDAIEGVSKKVKTEPQDIDTNGQEENETDDVLDNLNQSSLMEDESIPDGNHSTPEDKDKEVGSGIVSTSDMHHGSGDEGDTASVTSDSNLSSSEQSIPTTNQNRTMLSHPHTSSSRITRYSQRAGNRITPNSTPELPAVRTNNRICLVDFTANDLTTHLLTRDDSYHCDFCCIIFQDAAMYHLHRSMHDKMDIRCCNLCGRMAQDKYDFLAHFLSEHK</sequence>
<keyword evidence="5" id="KW-0862">Zinc</keyword>
<dbReference type="PANTHER" id="PTHR23235:SF120">
    <property type="entry name" value="KRUPPEL-LIKE FACTOR 15"/>
    <property type="match status" value="1"/>
</dbReference>
<dbReference type="FunFam" id="3.30.160.60:FF:000100">
    <property type="entry name" value="Zinc finger 45-like"/>
    <property type="match status" value="1"/>
</dbReference>
<dbReference type="FunFam" id="3.30.160.60:FF:001498">
    <property type="entry name" value="Zinc finger protein 404"/>
    <property type="match status" value="1"/>
</dbReference>
<name>A0AAE0SH73_9BIVA</name>
<dbReference type="AlphaFoldDB" id="A0AAE0SH73"/>
<evidence type="ECO:0000256" key="7">
    <source>
        <dbReference type="PROSITE-ProRule" id="PRU00042"/>
    </source>
</evidence>
<dbReference type="FunFam" id="3.30.160.60:FF:000557">
    <property type="entry name" value="zinc finger and SCAN domain-containing protein 29"/>
    <property type="match status" value="1"/>
</dbReference>
<dbReference type="InterPro" id="IPR013087">
    <property type="entry name" value="Znf_C2H2_type"/>
</dbReference>
<reference evidence="10" key="1">
    <citation type="journal article" date="2021" name="Genome Biol. Evol.">
        <title>A High-Quality Reference Genome for a Parasitic Bivalve with Doubly Uniparental Inheritance (Bivalvia: Unionida).</title>
        <authorList>
            <person name="Smith C.H."/>
        </authorList>
    </citation>
    <scope>NUCLEOTIDE SEQUENCE</scope>
    <source>
        <strain evidence="10">CHS0354</strain>
    </source>
</reference>
<dbReference type="InterPro" id="IPR036236">
    <property type="entry name" value="Znf_C2H2_sf"/>
</dbReference>
<feature type="compositionally biased region" description="Polar residues" evidence="8">
    <location>
        <begin position="289"/>
        <end position="343"/>
    </location>
</feature>
<dbReference type="GO" id="GO:0000978">
    <property type="term" value="F:RNA polymerase II cis-regulatory region sequence-specific DNA binding"/>
    <property type="evidence" value="ECO:0007669"/>
    <property type="project" value="TreeGrafter"/>
</dbReference>
<dbReference type="Pfam" id="PF13912">
    <property type="entry name" value="zf-C2H2_6"/>
    <property type="match status" value="1"/>
</dbReference>
<evidence type="ECO:0000256" key="5">
    <source>
        <dbReference type="ARBA" id="ARBA00022833"/>
    </source>
</evidence>
<proteinExistence type="predicted"/>
<feature type="domain" description="C2H2-type" evidence="9">
    <location>
        <begin position="14"/>
        <end position="41"/>
    </location>
</feature>
<evidence type="ECO:0000256" key="4">
    <source>
        <dbReference type="ARBA" id="ARBA00022771"/>
    </source>
</evidence>
<dbReference type="SUPFAM" id="SSF57667">
    <property type="entry name" value="beta-beta-alpha zinc fingers"/>
    <property type="match status" value="2"/>
</dbReference>
<accession>A0AAE0SH73</accession>
<feature type="region of interest" description="Disordered" evidence="8">
    <location>
        <begin position="165"/>
        <end position="343"/>
    </location>
</feature>
<organism evidence="10 11">
    <name type="scientific">Potamilus streckersoni</name>
    <dbReference type="NCBI Taxonomy" id="2493646"/>
    <lineage>
        <taxon>Eukaryota</taxon>
        <taxon>Metazoa</taxon>
        <taxon>Spiralia</taxon>
        <taxon>Lophotrochozoa</taxon>
        <taxon>Mollusca</taxon>
        <taxon>Bivalvia</taxon>
        <taxon>Autobranchia</taxon>
        <taxon>Heteroconchia</taxon>
        <taxon>Palaeoheterodonta</taxon>
        <taxon>Unionida</taxon>
        <taxon>Unionoidea</taxon>
        <taxon>Unionidae</taxon>
        <taxon>Ambleminae</taxon>
        <taxon>Lampsilini</taxon>
        <taxon>Potamilus</taxon>
    </lineage>
</organism>
<dbReference type="FunFam" id="3.30.160.60:FF:000512">
    <property type="entry name" value="zinc finger protein 197 isoform X1"/>
    <property type="match status" value="1"/>
</dbReference>
<reference evidence="10" key="2">
    <citation type="journal article" date="2021" name="Genome Biol. Evol.">
        <title>Developing a high-quality reference genome for a parasitic bivalve with doubly uniparental inheritance (Bivalvia: Unionida).</title>
        <authorList>
            <person name="Smith C.H."/>
        </authorList>
    </citation>
    <scope>NUCLEOTIDE SEQUENCE</scope>
    <source>
        <strain evidence="10">CHS0354</strain>
        <tissue evidence="10">Mantle</tissue>
    </source>
</reference>
<dbReference type="PROSITE" id="PS00028">
    <property type="entry name" value="ZINC_FINGER_C2H2_1"/>
    <property type="match status" value="5"/>
</dbReference>
<evidence type="ECO:0000256" key="6">
    <source>
        <dbReference type="ARBA" id="ARBA00023242"/>
    </source>
</evidence>
<reference evidence="10" key="3">
    <citation type="submission" date="2023-05" db="EMBL/GenBank/DDBJ databases">
        <authorList>
            <person name="Smith C.H."/>
        </authorList>
    </citation>
    <scope>NUCLEOTIDE SEQUENCE</scope>
    <source>
        <strain evidence="10">CHS0354</strain>
        <tissue evidence="10">Mantle</tissue>
    </source>
</reference>
<evidence type="ECO:0000256" key="8">
    <source>
        <dbReference type="SAM" id="MobiDB-lite"/>
    </source>
</evidence>
<evidence type="ECO:0000259" key="9">
    <source>
        <dbReference type="PROSITE" id="PS50157"/>
    </source>
</evidence>
<evidence type="ECO:0000256" key="1">
    <source>
        <dbReference type="ARBA" id="ARBA00004123"/>
    </source>
</evidence>
<protein>
    <recommendedName>
        <fullName evidence="9">C2H2-type domain-containing protein</fullName>
    </recommendedName>
</protein>
<evidence type="ECO:0000256" key="3">
    <source>
        <dbReference type="ARBA" id="ARBA00022737"/>
    </source>
</evidence>
<dbReference type="PANTHER" id="PTHR23235">
    <property type="entry name" value="KRUEPPEL-LIKE TRANSCRIPTION FACTOR"/>
    <property type="match status" value="1"/>
</dbReference>
<dbReference type="Gene3D" id="3.30.160.60">
    <property type="entry name" value="Classic Zinc Finger"/>
    <property type="match status" value="4"/>
</dbReference>
<dbReference type="PROSITE" id="PS50157">
    <property type="entry name" value="ZINC_FINGER_C2H2_2"/>
    <property type="match status" value="4"/>
</dbReference>
<feature type="compositionally biased region" description="Acidic residues" evidence="8">
    <location>
        <begin position="229"/>
        <end position="239"/>
    </location>
</feature>
<evidence type="ECO:0000313" key="11">
    <source>
        <dbReference type="Proteomes" id="UP001195483"/>
    </source>
</evidence>
<dbReference type="GO" id="GO:0005634">
    <property type="term" value="C:nucleus"/>
    <property type="evidence" value="ECO:0007669"/>
    <property type="project" value="UniProtKB-SubCell"/>
</dbReference>
<gene>
    <name evidence="10" type="ORF">CHS0354_005128</name>
</gene>
<comment type="subcellular location">
    <subcellularLocation>
        <location evidence="1">Nucleus</location>
    </subcellularLocation>
</comment>
<dbReference type="EMBL" id="JAEAOA010000364">
    <property type="protein sequence ID" value="KAK3591912.1"/>
    <property type="molecule type" value="Genomic_DNA"/>
</dbReference>
<comment type="caution">
    <text evidence="10">The sequence shown here is derived from an EMBL/GenBank/DDBJ whole genome shotgun (WGS) entry which is preliminary data.</text>
</comment>
<dbReference type="GO" id="GO:0008270">
    <property type="term" value="F:zinc ion binding"/>
    <property type="evidence" value="ECO:0007669"/>
    <property type="project" value="UniProtKB-KW"/>
</dbReference>
<keyword evidence="4 7" id="KW-0863">Zinc-finger</keyword>
<dbReference type="Pfam" id="PF00096">
    <property type="entry name" value="zf-C2H2"/>
    <property type="match status" value="3"/>
</dbReference>
<keyword evidence="3" id="KW-0677">Repeat</keyword>
<evidence type="ECO:0000256" key="2">
    <source>
        <dbReference type="ARBA" id="ARBA00022723"/>
    </source>
</evidence>
<evidence type="ECO:0000313" key="10">
    <source>
        <dbReference type="EMBL" id="KAK3591912.1"/>
    </source>
</evidence>
<dbReference type="Proteomes" id="UP001195483">
    <property type="component" value="Unassembled WGS sequence"/>
</dbReference>
<feature type="domain" description="C2H2-type" evidence="9">
    <location>
        <begin position="98"/>
        <end position="125"/>
    </location>
</feature>
<keyword evidence="11" id="KW-1185">Reference proteome</keyword>
<feature type="domain" description="C2H2-type" evidence="9">
    <location>
        <begin position="70"/>
        <end position="97"/>
    </location>
</feature>
<dbReference type="GO" id="GO:0000981">
    <property type="term" value="F:DNA-binding transcription factor activity, RNA polymerase II-specific"/>
    <property type="evidence" value="ECO:0007669"/>
    <property type="project" value="TreeGrafter"/>
</dbReference>
<keyword evidence="2" id="KW-0479">Metal-binding</keyword>
<dbReference type="SMART" id="SM00355">
    <property type="entry name" value="ZnF_C2H2"/>
    <property type="match status" value="6"/>
</dbReference>
<keyword evidence="6" id="KW-0539">Nucleus</keyword>